<protein>
    <recommendedName>
        <fullName evidence="4">Esterase</fullName>
    </recommendedName>
</protein>
<dbReference type="AlphaFoldDB" id="A0A0M3QA95"/>
<dbReference type="Proteomes" id="UP000068067">
    <property type="component" value="Chromosome"/>
</dbReference>
<keyword evidence="3" id="KW-1185">Reference proteome</keyword>
<dbReference type="GO" id="GO:0016747">
    <property type="term" value="F:acyltransferase activity, transferring groups other than amino-acyl groups"/>
    <property type="evidence" value="ECO:0007669"/>
    <property type="project" value="TreeGrafter"/>
</dbReference>
<reference evidence="2 3" key="1">
    <citation type="submission" date="2014-08" db="EMBL/GenBank/DDBJ databases">
        <title>Complete genome sequence of Corynebacterium deserti GIMN1.010 (=DSM 45689), isolated from desert sand in western China.</title>
        <authorList>
            <person name="Ruckert C."/>
            <person name="Albersmeier A."/>
            <person name="Kalinowski J."/>
        </authorList>
    </citation>
    <scope>NUCLEOTIDE SEQUENCE [LARGE SCALE GENOMIC DNA]</scope>
    <source>
        <strain evidence="2 3">GIMN1.010</strain>
    </source>
</reference>
<dbReference type="OrthoDB" id="4366784at2"/>
<dbReference type="InterPro" id="IPR000801">
    <property type="entry name" value="Esterase-like"/>
</dbReference>
<organism evidence="2 3">
    <name type="scientific">Corynebacterium deserti GIMN1.010</name>
    <dbReference type="NCBI Taxonomy" id="931089"/>
    <lineage>
        <taxon>Bacteria</taxon>
        <taxon>Bacillati</taxon>
        <taxon>Actinomycetota</taxon>
        <taxon>Actinomycetes</taxon>
        <taxon>Mycobacteriales</taxon>
        <taxon>Corynebacteriaceae</taxon>
        <taxon>Corynebacterium</taxon>
    </lineage>
</organism>
<gene>
    <name evidence="2" type="ORF">CDES_12945</name>
</gene>
<dbReference type="PANTHER" id="PTHR48098:SF1">
    <property type="entry name" value="DIACYLGLYCEROL ACYLTRANSFERASE_MYCOLYLTRANSFERASE AG85A"/>
    <property type="match status" value="1"/>
</dbReference>
<dbReference type="Gene3D" id="3.40.50.1820">
    <property type="entry name" value="alpha/beta hydrolase"/>
    <property type="match status" value="1"/>
</dbReference>
<accession>A0A0M3QA95</accession>
<dbReference type="Pfam" id="PF00756">
    <property type="entry name" value="Esterase"/>
    <property type="match status" value="1"/>
</dbReference>
<dbReference type="RefSeq" id="WP_053545817.1">
    <property type="nucleotide sequence ID" value="NZ_CP009220.1"/>
</dbReference>
<dbReference type="InterPro" id="IPR050583">
    <property type="entry name" value="Mycobacterial_A85_antigen"/>
</dbReference>
<feature type="signal peptide" evidence="1">
    <location>
        <begin position="1"/>
        <end position="37"/>
    </location>
</feature>
<dbReference type="PANTHER" id="PTHR48098">
    <property type="entry name" value="ENTEROCHELIN ESTERASE-RELATED"/>
    <property type="match status" value="1"/>
</dbReference>
<dbReference type="STRING" id="931089.CDES_12945"/>
<feature type="chain" id="PRO_5005787659" description="Esterase" evidence="1">
    <location>
        <begin position="38"/>
        <end position="341"/>
    </location>
</feature>
<name>A0A0M3QA95_9CORY</name>
<dbReference type="KEGG" id="cdx:CDES_12945"/>
<evidence type="ECO:0008006" key="4">
    <source>
        <dbReference type="Google" id="ProtNLM"/>
    </source>
</evidence>
<dbReference type="EMBL" id="CP009220">
    <property type="protein sequence ID" value="ALC06933.1"/>
    <property type="molecule type" value="Genomic_DNA"/>
</dbReference>
<keyword evidence="1" id="KW-0732">Signal</keyword>
<dbReference type="SUPFAM" id="SSF53474">
    <property type="entry name" value="alpha/beta-Hydrolases"/>
    <property type="match status" value="1"/>
</dbReference>
<dbReference type="PATRIC" id="fig|931089.4.peg.2621"/>
<evidence type="ECO:0000256" key="1">
    <source>
        <dbReference type="SAM" id="SignalP"/>
    </source>
</evidence>
<proteinExistence type="predicted"/>
<evidence type="ECO:0000313" key="2">
    <source>
        <dbReference type="EMBL" id="ALC06933.1"/>
    </source>
</evidence>
<evidence type="ECO:0000313" key="3">
    <source>
        <dbReference type="Proteomes" id="UP000068067"/>
    </source>
</evidence>
<dbReference type="InterPro" id="IPR029058">
    <property type="entry name" value="AB_hydrolase_fold"/>
</dbReference>
<sequence length="341" mass="37012">MSVFSRAGEASKKLIALVVALATAAALMVVGQGTANAANRDWLRPDNTGACDWDGVGYWVQRCDVWSAAMGRNITVQIQPAERGGNAALYLLDGMRATEVSNAWLVDTNAAALYAPNNITLVMPVGGAGSFYADWNSQASLSSSEPVTYMWETFLTQELPTYLEQNFGVARNNNSIAGLSMGGTAALNLAAKHPGQFRQAMSWSGYLNTTAPGMQTLLRLAMIDTGGFNVNAMYGSIINPRRFENDPFWNMGGLANTDVYISAASGLWSPEDDGTRVDHRLTGSVLEFVAMTSTRTWEAKARLQGLNPTADYPMYGIHGWGQFNSQLHKTKDRVLNVMNAW</sequence>